<gene>
    <name evidence="8" type="ORF">M501DRAFT_927773</name>
</gene>
<dbReference type="AlphaFoldDB" id="A0A9P4SHR4"/>
<keyword evidence="8" id="KW-0560">Oxidoreductase</keyword>
<evidence type="ECO:0000313" key="9">
    <source>
        <dbReference type="Proteomes" id="UP000799429"/>
    </source>
</evidence>
<evidence type="ECO:0000256" key="5">
    <source>
        <dbReference type="RuleBase" id="RU368122"/>
    </source>
</evidence>
<dbReference type="GO" id="GO:0004497">
    <property type="term" value="F:monooxygenase activity"/>
    <property type="evidence" value="ECO:0007669"/>
    <property type="project" value="UniProtKB-KW"/>
</dbReference>
<evidence type="ECO:0000256" key="1">
    <source>
        <dbReference type="ARBA" id="ARBA00001973"/>
    </source>
</evidence>
<keyword evidence="5" id="KW-0624">Polysaccharide degradation</keyword>
<comment type="subcellular location">
    <subcellularLocation>
        <location evidence="2 5">Secreted</location>
    </subcellularLocation>
</comment>
<dbReference type="OrthoDB" id="4849160at2759"/>
<dbReference type="GO" id="GO:0008810">
    <property type="term" value="F:cellulase activity"/>
    <property type="evidence" value="ECO:0007669"/>
    <property type="project" value="UniProtKB-UniRule"/>
</dbReference>
<evidence type="ECO:0000259" key="7">
    <source>
        <dbReference type="Pfam" id="PF03443"/>
    </source>
</evidence>
<feature type="domain" description="Auxiliary Activity family 9 catalytic" evidence="7">
    <location>
        <begin position="19"/>
        <end position="230"/>
    </location>
</feature>
<dbReference type="EC" id="1.14.99.56" evidence="5"/>
<dbReference type="Proteomes" id="UP000799429">
    <property type="component" value="Unassembled WGS sequence"/>
</dbReference>
<keyword evidence="4 5" id="KW-1015">Disulfide bond</keyword>
<feature type="chain" id="PRO_5040454031" description="AA9 family lytic polysaccharide monooxygenase" evidence="6">
    <location>
        <begin position="19"/>
        <end position="254"/>
    </location>
</feature>
<evidence type="ECO:0000256" key="6">
    <source>
        <dbReference type="SAM" id="SignalP"/>
    </source>
</evidence>
<evidence type="ECO:0000313" key="8">
    <source>
        <dbReference type="EMBL" id="KAF2841818.1"/>
    </source>
</evidence>
<comment type="domain">
    <text evidence="5">Has a modular structure: an endo-beta-1,4-glucanase catalytic module at the N-terminus, a linker rich in serines and threonines, and a C-terminal carbohydrate-binding module (CBM).</text>
</comment>
<accession>A0A9P4SHR4</accession>
<name>A0A9P4SHR4_9PEZI</name>
<comment type="caution">
    <text evidence="8">The sequence shown here is derived from an EMBL/GenBank/DDBJ whole genome shotgun (WGS) entry which is preliminary data.</text>
</comment>
<sequence length="254" mass="27842">MLLKAFSIAASLTLEASAHGGISRYFIEGKEYPGNVPYAAAATQQNTIQRRWWPDPIYDIKHPSMTCNRNSDPGTSFPSLHAPIAAGGNITNSWVHCKGGIVAYIAACNGPCEDFDGKGKVWFKIYEGGLLPGGKVGSCDWEQPDATHYGWETPEGKVLPGWTVKIPENLRPGNYLIRHEIMMIELSPIQMYPNCANLRVEGTGDAFPGEEYLVEFPGAYELTDPGIAIAGTVYYPESRDLTNYTIPGPKVWQG</sequence>
<evidence type="ECO:0000256" key="2">
    <source>
        <dbReference type="ARBA" id="ARBA00004613"/>
    </source>
</evidence>
<evidence type="ECO:0000256" key="3">
    <source>
        <dbReference type="ARBA" id="ARBA00022525"/>
    </source>
</evidence>
<feature type="signal peptide" evidence="6">
    <location>
        <begin position="1"/>
        <end position="18"/>
    </location>
</feature>
<keyword evidence="9" id="KW-1185">Reference proteome</keyword>
<evidence type="ECO:0000256" key="4">
    <source>
        <dbReference type="ARBA" id="ARBA00023157"/>
    </source>
</evidence>
<dbReference type="InterPro" id="IPR005103">
    <property type="entry name" value="AA9_LPMO"/>
</dbReference>
<keyword evidence="8" id="KW-0503">Monooxygenase</keyword>
<comment type="cofactor">
    <cofactor evidence="1">
        <name>Cu(2+)</name>
        <dbReference type="ChEBI" id="CHEBI:29036"/>
    </cofactor>
</comment>
<dbReference type="CDD" id="cd21175">
    <property type="entry name" value="LPMO_AA9"/>
    <property type="match status" value="1"/>
</dbReference>
<dbReference type="Pfam" id="PF03443">
    <property type="entry name" value="AA9"/>
    <property type="match status" value="1"/>
</dbReference>
<comment type="function">
    <text evidence="5">Lytic polysaccharide monooxygenase (LMPO) that depolymerizes crystalline and amorphous polysaccharides via the oxidation of scissile alpha- or beta-(1-4)-glycosidic bonds, yielding C1 and/or C4 oxidation products. Catalysis by LPMOs requires the reduction of the active-site copper from Cu(II) to Cu(I) by a reducing agent and H(2)O(2) or O(2) as a cosubstrate.</text>
</comment>
<dbReference type="GO" id="GO:0030248">
    <property type="term" value="F:cellulose binding"/>
    <property type="evidence" value="ECO:0007669"/>
    <property type="project" value="UniProtKB-UniRule"/>
</dbReference>
<reference evidence="8" key="1">
    <citation type="journal article" date="2020" name="Stud. Mycol.">
        <title>101 Dothideomycetes genomes: a test case for predicting lifestyles and emergence of pathogens.</title>
        <authorList>
            <person name="Haridas S."/>
            <person name="Albert R."/>
            <person name="Binder M."/>
            <person name="Bloem J."/>
            <person name="Labutti K."/>
            <person name="Salamov A."/>
            <person name="Andreopoulos B."/>
            <person name="Baker S."/>
            <person name="Barry K."/>
            <person name="Bills G."/>
            <person name="Bluhm B."/>
            <person name="Cannon C."/>
            <person name="Castanera R."/>
            <person name="Culley D."/>
            <person name="Daum C."/>
            <person name="Ezra D."/>
            <person name="Gonzalez J."/>
            <person name="Henrissat B."/>
            <person name="Kuo A."/>
            <person name="Liang C."/>
            <person name="Lipzen A."/>
            <person name="Lutzoni F."/>
            <person name="Magnuson J."/>
            <person name="Mondo S."/>
            <person name="Nolan M."/>
            <person name="Ohm R."/>
            <person name="Pangilinan J."/>
            <person name="Park H.-J."/>
            <person name="Ramirez L."/>
            <person name="Alfaro M."/>
            <person name="Sun H."/>
            <person name="Tritt A."/>
            <person name="Yoshinaga Y."/>
            <person name="Zwiers L.-H."/>
            <person name="Turgeon B."/>
            <person name="Goodwin S."/>
            <person name="Spatafora J."/>
            <person name="Crous P."/>
            <person name="Grigoriev I."/>
        </authorList>
    </citation>
    <scope>NUCLEOTIDE SEQUENCE</scope>
    <source>
        <strain evidence="8">CBS 101060</strain>
    </source>
</reference>
<dbReference type="InterPro" id="IPR049892">
    <property type="entry name" value="AA9"/>
</dbReference>
<dbReference type="Gene3D" id="2.70.50.70">
    <property type="match status" value="1"/>
</dbReference>
<keyword evidence="3 5" id="KW-0964">Secreted</keyword>
<dbReference type="PANTHER" id="PTHR33353:SF19">
    <property type="entry name" value="GLYCOSYLHYDROLASE FAMILY 61-8 PROTEIN"/>
    <property type="match status" value="1"/>
</dbReference>
<comment type="catalytic activity">
    <reaction evidence="5">
        <text>[(1-&gt;4)-beta-D-glucosyl]n+m + reduced acceptor + O2 = 4-dehydro-beta-D-glucosyl-[(1-&gt;4)-beta-D-glucosyl]n-1 + [(1-&gt;4)-beta-D-glucosyl]m + acceptor + H2O.</text>
        <dbReference type="EC" id="1.14.99.56"/>
    </reaction>
</comment>
<keyword evidence="5" id="KW-0136">Cellulose degradation</keyword>
<dbReference type="PANTHER" id="PTHR33353">
    <property type="entry name" value="PUTATIVE (AFU_ORTHOLOGUE AFUA_1G12560)-RELATED"/>
    <property type="match status" value="1"/>
</dbReference>
<keyword evidence="5" id="KW-0119">Carbohydrate metabolism</keyword>
<protein>
    <recommendedName>
        <fullName evidence="5">AA9 family lytic polysaccharide monooxygenase</fullName>
        <ecNumber evidence="5">1.14.99.56</ecNumber>
    </recommendedName>
    <alternativeName>
        <fullName evidence="5">Endo-beta-1,4-glucanase</fullName>
    </alternativeName>
    <alternativeName>
        <fullName evidence="5">Glycosyl hydrolase 61 family protein</fullName>
    </alternativeName>
</protein>
<dbReference type="GO" id="GO:0030245">
    <property type="term" value="P:cellulose catabolic process"/>
    <property type="evidence" value="ECO:0007669"/>
    <property type="project" value="UniProtKB-UniRule"/>
</dbReference>
<organism evidence="8 9">
    <name type="scientific">Patellaria atrata CBS 101060</name>
    <dbReference type="NCBI Taxonomy" id="1346257"/>
    <lineage>
        <taxon>Eukaryota</taxon>
        <taxon>Fungi</taxon>
        <taxon>Dikarya</taxon>
        <taxon>Ascomycota</taxon>
        <taxon>Pezizomycotina</taxon>
        <taxon>Dothideomycetes</taxon>
        <taxon>Dothideomycetes incertae sedis</taxon>
        <taxon>Patellariales</taxon>
        <taxon>Patellariaceae</taxon>
        <taxon>Patellaria</taxon>
    </lineage>
</organism>
<proteinExistence type="predicted"/>
<dbReference type="GO" id="GO:0005576">
    <property type="term" value="C:extracellular region"/>
    <property type="evidence" value="ECO:0007669"/>
    <property type="project" value="UniProtKB-SubCell"/>
</dbReference>
<keyword evidence="6" id="KW-0732">Signal</keyword>
<dbReference type="EMBL" id="MU006090">
    <property type="protein sequence ID" value="KAF2841818.1"/>
    <property type="molecule type" value="Genomic_DNA"/>
</dbReference>